<evidence type="ECO:0000313" key="1">
    <source>
        <dbReference type="EMBL" id="OQP59106.1"/>
    </source>
</evidence>
<comment type="caution">
    <text evidence="1">The sequence shown here is derived from an EMBL/GenBank/DDBJ whole genome shotgun (WGS) entry which is preliminary data.</text>
</comment>
<evidence type="ECO:0000313" key="2">
    <source>
        <dbReference type="Proteomes" id="UP000192796"/>
    </source>
</evidence>
<protein>
    <submittedName>
        <fullName evidence="1">Uncharacterized protein</fullName>
    </submittedName>
</protein>
<keyword evidence="2" id="KW-1185">Reference proteome</keyword>
<dbReference type="EMBL" id="LVYD01000087">
    <property type="protein sequence ID" value="OQP59106.1"/>
    <property type="molecule type" value="Genomic_DNA"/>
</dbReference>
<dbReference type="Proteomes" id="UP000192796">
    <property type="component" value="Unassembled WGS sequence"/>
</dbReference>
<gene>
    <name evidence="1" type="ORF">A3860_38725</name>
</gene>
<sequence>MFYKIPQAQFLPAGGLHRYRYFKISTKSFTVLPDHIFAAITDLVNNAQLGYSNRENAFNGVCK</sequence>
<accession>A0A1V9FLG9</accession>
<proteinExistence type="predicted"/>
<name>A0A1V9FLG9_9BACT</name>
<dbReference type="AlphaFoldDB" id="A0A1V9FLG9"/>
<organism evidence="1 2">
    <name type="scientific">Niastella vici</name>
    <dbReference type="NCBI Taxonomy" id="1703345"/>
    <lineage>
        <taxon>Bacteria</taxon>
        <taxon>Pseudomonadati</taxon>
        <taxon>Bacteroidota</taxon>
        <taxon>Chitinophagia</taxon>
        <taxon>Chitinophagales</taxon>
        <taxon>Chitinophagaceae</taxon>
        <taxon>Niastella</taxon>
    </lineage>
</organism>
<reference evidence="1 2" key="1">
    <citation type="submission" date="2016-03" db="EMBL/GenBank/DDBJ databases">
        <title>Niastella vici sp. nov., isolated from farmland soil.</title>
        <authorList>
            <person name="Chen L."/>
            <person name="Wang D."/>
            <person name="Yang S."/>
            <person name="Wang G."/>
        </authorList>
    </citation>
    <scope>NUCLEOTIDE SEQUENCE [LARGE SCALE GENOMIC DNA]</scope>
    <source>
        <strain evidence="1 2">DJ57</strain>
    </source>
</reference>